<protein>
    <submittedName>
        <fullName evidence="1">Uncharacterized protein</fullName>
    </submittedName>
</protein>
<dbReference type="AlphaFoldDB" id="A0A0F9SHT5"/>
<gene>
    <name evidence="1" type="ORF">LCGC14_0469590</name>
</gene>
<name>A0A0F9SHT5_9ZZZZ</name>
<sequence>MIRKIVTYVTDGKSFNSENHAKEHEQHLSKCSKKSITVIVVQELHQTTWRMIDSPEDIESLKESLIKEYESKLIQREDIHYWGIPGPPKVLSVTIE</sequence>
<accession>A0A0F9SHT5</accession>
<dbReference type="EMBL" id="LAZR01000495">
    <property type="protein sequence ID" value="KKN66624.1"/>
    <property type="molecule type" value="Genomic_DNA"/>
</dbReference>
<reference evidence="1" key="1">
    <citation type="journal article" date="2015" name="Nature">
        <title>Complex archaea that bridge the gap between prokaryotes and eukaryotes.</title>
        <authorList>
            <person name="Spang A."/>
            <person name="Saw J.H."/>
            <person name="Jorgensen S.L."/>
            <person name="Zaremba-Niedzwiedzka K."/>
            <person name="Martijn J."/>
            <person name="Lind A.E."/>
            <person name="van Eijk R."/>
            <person name="Schleper C."/>
            <person name="Guy L."/>
            <person name="Ettema T.J."/>
        </authorList>
    </citation>
    <scope>NUCLEOTIDE SEQUENCE</scope>
</reference>
<comment type="caution">
    <text evidence="1">The sequence shown here is derived from an EMBL/GenBank/DDBJ whole genome shotgun (WGS) entry which is preliminary data.</text>
</comment>
<proteinExistence type="predicted"/>
<evidence type="ECO:0000313" key="1">
    <source>
        <dbReference type="EMBL" id="KKN66624.1"/>
    </source>
</evidence>
<organism evidence="1">
    <name type="scientific">marine sediment metagenome</name>
    <dbReference type="NCBI Taxonomy" id="412755"/>
    <lineage>
        <taxon>unclassified sequences</taxon>
        <taxon>metagenomes</taxon>
        <taxon>ecological metagenomes</taxon>
    </lineage>
</organism>